<dbReference type="Pfam" id="PF05187">
    <property type="entry name" value="Fer4_ETF_QO"/>
    <property type="match status" value="1"/>
</dbReference>
<reference evidence="22" key="3">
    <citation type="submission" date="2020-12" db="UniProtKB">
        <authorList>
            <consortium name="EnsemblPlants"/>
        </authorList>
    </citation>
    <scope>IDENTIFICATION</scope>
</reference>
<evidence type="ECO:0000256" key="18">
    <source>
        <dbReference type="RuleBase" id="RU366068"/>
    </source>
</evidence>
<comment type="catalytic activity">
    <reaction evidence="17 18">
        <text>a ubiquinone + reduced [electron-transfer flavoprotein] = a ubiquinol + oxidized [electron-transfer flavoprotein] + H(+)</text>
        <dbReference type="Rhea" id="RHEA:24052"/>
        <dbReference type="Rhea" id="RHEA-COMP:9565"/>
        <dbReference type="Rhea" id="RHEA-COMP:9566"/>
        <dbReference type="Rhea" id="RHEA-COMP:10685"/>
        <dbReference type="Rhea" id="RHEA-COMP:10686"/>
        <dbReference type="ChEBI" id="CHEBI:15378"/>
        <dbReference type="ChEBI" id="CHEBI:16389"/>
        <dbReference type="ChEBI" id="CHEBI:17976"/>
        <dbReference type="ChEBI" id="CHEBI:57692"/>
        <dbReference type="ChEBI" id="CHEBI:58307"/>
        <dbReference type="EC" id="1.5.5.1"/>
    </reaction>
</comment>
<evidence type="ECO:0000313" key="22">
    <source>
        <dbReference type="EnsemblPlants" id="Pp3c26_13090V3.1"/>
    </source>
</evidence>
<reference evidence="21 23" key="2">
    <citation type="journal article" date="2018" name="Plant J.">
        <title>The Physcomitrella patens chromosome-scale assembly reveals moss genome structure and evolution.</title>
        <authorList>
            <person name="Lang D."/>
            <person name="Ullrich K.K."/>
            <person name="Murat F."/>
            <person name="Fuchs J."/>
            <person name="Jenkins J."/>
            <person name="Haas F.B."/>
            <person name="Piednoel M."/>
            <person name="Gundlach H."/>
            <person name="Van Bel M."/>
            <person name="Meyberg R."/>
            <person name="Vives C."/>
            <person name="Morata J."/>
            <person name="Symeonidi A."/>
            <person name="Hiss M."/>
            <person name="Muchero W."/>
            <person name="Kamisugi Y."/>
            <person name="Saleh O."/>
            <person name="Blanc G."/>
            <person name="Decker E.L."/>
            <person name="van Gessel N."/>
            <person name="Grimwood J."/>
            <person name="Hayes R.D."/>
            <person name="Graham S.W."/>
            <person name="Gunter L.E."/>
            <person name="McDaniel S.F."/>
            <person name="Hoernstein S.N.W."/>
            <person name="Larsson A."/>
            <person name="Li F.W."/>
            <person name="Perroud P.F."/>
            <person name="Phillips J."/>
            <person name="Ranjan P."/>
            <person name="Rokshar D.S."/>
            <person name="Rothfels C.J."/>
            <person name="Schneider L."/>
            <person name="Shu S."/>
            <person name="Stevenson D.W."/>
            <person name="Thummler F."/>
            <person name="Tillich M."/>
            <person name="Villarreal Aguilar J.C."/>
            <person name="Widiez T."/>
            <person name="Wong G.K."/>
            <person name="Wymore A."/>
            <person name="Zhang Y."/>
            <person name="Zimmer A.D."/>
            <person name="Quatrano R.S."/>
            <person name="Mayer K.F.X."/>
            <person name="Goodstein D."/>
            <person name="Casacuberta J.M."/>
            <person name="Vandepoele K."/>
            <person name="Reski R."/>
            <person name="Cuming A.C."/>
            <person name="Tuskan G.A."/>
            <person name="Maumus F."/>
            <person name="Salse J."/>
            <person name="Schmutz J."/>
            <person name="Rensing S.A."/>
        </authorList>
    </citation>
    <scope>NUCLEOTIDE SEQUENCE [LARGE SCALE GENOMIC DNA]</scope>
    <source>
        <strain evidence="22 23">cv. Gransden 2004</strain>
    </source>
</reference>
<comment type="subcellular location">
    <subcellularLocation>
        <location evidence="2">Mitochondrion inner membrane</location>
    </subcellularLocation>
</comment>
<dbReference type="Pfam" id="PF21162">
    <property type="entry name" value="ETFQO_UQ-bd"/>
    <property type="match status" value="1"/>
</dbReference>
<evidence type="ECO:0000256" key="12">
    <source>
        <dbReference type="ARBA" id="ARBA00023004"/>
    </source>
</evidence>
<evidence type="ECO:0000256" key="17">
    <source>
        <dbReference type="ARBA" id="ARBA00052682"/>
    </source>
</evidence>
<dbReference type="Gramene" id="Pp3c26_13090V3.2">
    <property type="protein sequence ID" value="Pp3c26_13090V3.2"/>
    <property type="gene ID" value="Pp3c26_13090"/>
</dbReference>
<keyword evidence="11 18" id="KW-0560">Oxidoreductase</keyword>
<dbReference type="Pfam" id="PF13450">
    <property type="entry name" value="NAD_binding_8"/>
    <property type="match status" value="1"/>
</dbReference>
<evidence type="ECO:0000256" key="7">
    <source>
        <dbReference type="ARBA" id="ARBA00022792"/>
    </source>
</evidence>
<dbReference type="AlphaFoldDB" id="A0A2K1ICW0"/>
<keyword evidence="7" id="KW-0999">Mitochondrion inner membrane</keyword>
<evidence type="ECO:0000256" key="13">
    <source>
        <dbReference type="ARBA" id="ARBA00023014"/>
    </source>
</evidence>
<dbReference type="InterPro" id="IPR036188">
    <property type="entry name" value="FAD/NAD-bd_sf"/>
</dbReference>
<dbReference type="PANTHER" id="PTHR10617">
    <property type="entry name" value="ELECTRON TRANSFER FLAVOPROTEIN-UBIQUINONE OXIDOREDUCTASE"/>
    <property type="match status" value="1"/>
</dbReference>
<gene>
    <name evidence="22" type="primary">LOC112278063</name>
    <name evidence="21" type="ORF">PHYPA_030588</name>
</gene>
<keyword evidence="13 18" id="KW-0411">Iron-sulfur</keyword>
<evidence type="ECO:0000256" key="14">
    <source>
        <dbReference type="ARBA" id="ARBA00023075"/>
    </source>
</evidence>
<accession>A0A2K1ICW0</accession>
<keyword evidence="16" id="KW-0472">Membrane</keyword>
<comment type="similarity">
    <text evidence="3">Belongs to the ETF-QO/FixC family.</text>
</comment>
<evidence type="ECO:0000256" key="8">
    <source>
        <dbReference type="ARBA" id="ARBA00022827"/>
    </source>
</evidence>
<evidence type="ECO:0000256" key="2">
    <source>
        <dbReference type="ARBA" id="ARBA00004273"/>
    </source>
</evidence>
<name>A0A2K1ICW0_PHYPA</name>
<dbReference type="PANTHER" id="PTHR10617:SF107">
    <property type="entry name" value="ELECTRON TRANSFER FLAVOPROTEIN-UBIQUINONE OXIDOREDUCTASE, MITOCHONDRIAL"/>
    <property type="match status" value="1"/>
</dbReference>
<feature type="domain" description="ETF-QO/FixC ubiquinone-binding" evidence="20">
    <location>
        <begin position="322"/>
        <end position="415"/>
    </location>
</feature>
<dbReference type="Gramene" id="Pp3c26_13090V3.5">
    <property type="protein sequence ID" value="Pp3c26_13090V3.5"/>
    <property type="gene ID" value="Pp3c26_13090"/>
</dbReference>
<dbReference type="FunFam" id="3.30.70.20:FF:000015">
    <property type="entry name" value="Electron transfer flavoprotein-ubiquinone oxidoreductase"/>
    <property type="match status" value="1"/>
</dbReference>
<dbReference type="EnsemblPlants" id="Pp3c26_13090V3.2">
    <property type="protein sequence ID" value="Pp3c26_13090V3.2"/>
    <property type="gene ID" value="Pp3c26_13090"/>
</dbReference>
<dbReference type="Gene3D" id="3.30.70.20">
    <property type="match status" value="1"/>
</dbReference>
<dbReference type="Proteomes" id="UP000006727">
    <property type="component" value="Chromosome 26"/>
</dbReference>
<dbReference type="GeneID" id="112278063"/>
<evidence type="ECO:0000256" key="6">
    <source>
        <dbReference type="ARBA" id="ARBA00022723"/>
    </source>
</evidence>
<keyword evidence="6 18" id="KW-0479">Metal-binding</keyword>
<dbReference type="SUPFAM" id="SSF54862">
    <property type="entry name" value="4Fe-4S ferredoxins"/>
    <property type="match status" value="1"/>
</dbReference>
<comment type="cofactor">
    <cofactor evidence="18">
        <name>[4Fe-4S] cluster</name>
        <dbReference type="ChEBI" id="CHEBI:49883"/>
    </cofactor>
    <text evidence="18">Binds 1 [4Fe-4S] cluster.</text>
</comment>
<dbReference type="InterPro" id="IPR040156">
    <property type="entry name" value="ETF-QO"/>
</dbReference>
<dbReference type="STRING" id="3218.A0A2K1ICW0"/>
<dbReference type="EMBL" id="ABEU02000026">
    <property type="protein sequence ID" value="PNR27107.1"/>
    <property type="molecule type" value="Genomic_DNA"/>
</dbReference>
<keyword evidence="8 18" id="KW-0274">FAD</keyword>
<feature type="domain" description="ETF-QO/FixX C-terminal" evidence="19">
    <location>
        <begin position="553"/>
        <end position="655"/>
    </location>
</feature>
<keyword evidence="4 18" id="KW-0813">Transport</keyword>
<dbReference type="RefSeq" id="XP_024366858.1">
    <property type="nucleotide sequence ID" value="XM_024511090.2"/>
</dbReference>
<dbReference type="EC" id="1.5.5.1" evidence="18"/>
<keyword evidence="5 18" id="KW-0285">Flavoprotein</keyword>
<keyword evidence="12 18" id="KW-0408">Iron</keyword>
<keyword evidence="23" id="KW-1185">Reference proteome</keyword>
<dbReference type="Gramene" id="Pp3c26_13090V3.1">
    <property type="protein sequence ID" value="Pp3c26_13090V3.1"/>
    <property type="gene ID" value="Pp3c26_13090"/>
</dbReference>
<dbReference type="OMA" id="INFQNCV"/>
<keyword evidence="14 18" id="KW-0830">Ubiquinone</keyword>
<dbReference type="EnsemblPlants" id="Pp3c26_13090V3.1">
    <property type="protein sequence ID" value="Pp3c26_13090V3.1"/>
    <property type="gene ID" value="Pp3c26_13090"/>
</dbReference>
<evidence type="ECO:0000256" key="1">
    <source>
        <dbReference type="ARBA" id="ARBA00001974"/>
    </source>
</evidence>
<dbReference type="RefSeq" id="XP_024366855.1">
    <property type="nucleotide sequence ID" value="XM_024511087.2"/>
</dbReference>
<dbReference type="Gramene" id="Pp3c26_13090V3.4">
    <property type="protein sequence ID" value="Pp3c26_13090V3.4"/>
    <property type="gene ID" value="Pp3c26_13090"/>
</dbReference>
<dbReference type="SUPFAM" id="SSF51905">
    <property type="entry name" value="FAD/NAD(P)-binding domain"/>
    <property type="match status" value="1"/>
</dbReference>
<dbReference type="GO" id="GO:0051539">
    <property type="term" value="F:4 iron, 4 sulfur cluster binding"/>
    <property type="evidence" value="ECO:0007669"/>
    <property type="project" value="UniProtKB-UniRule"/>
</dbReference>
<dbReference type="Gramene" id="Pp3c26_13090V3.3">
    <property type="protein sequence ID" value="Pp3c26_13090V3.3"/>
    <property type="gene ID" value="Pp3c26_13090"/>
</dbReference>
<dbReference type="PaxDb" id="3218-PP1S6_375V6.1"/>
<dbReference type="InterPro" id="IPR049398">
    <property type="entry name" value="ETF-QO/FixC_UQ-bd"/>
</dbReference>
<dbReference type="GO" id="GO:0005743">
    <property type="term" value="C:mitochondrial inner membrane"/>
    <property type="evidence" value="ECO:0000318"/>
    <property type="project" value="GO_Central"/>
</dbReference>
<dbReference type="FunCoup" id="A0A2K1ICW0">
    <property type="interactions" value="3539"/>
</dbReference>
<evidence type="ECO:0000256" key="9">
    <source>
        <dbReference type="ARBA" id="ARBA00022946"/>
    </source>
</evidence>
<sequence>MGRLFRTRGWSAPLLARRHDFNPGCFSRNVLEETYSQRPLKGKESSNFSQGRSRSDYEGIQFTAVVQKHDGLFKGILGHRSLMSVEGSRSRHFQVGLDRLQSEQTRKFSAEASSDESREVMEYDVVIVGGGPAGLGAAIRLKQLCQEKGSDLSVCVVEKAPEVGAHILSGNVYEPRALSELFPDWKEQDAPVKVPVTADKFWYLTEKRAIPLPSPFNNQGNYVISLSQLVRWLGAKAEELGVEVYPGFAASEVLYENDRVVGIATNDMGIAKDGSKKSIFQRGIELKGRLTFFGEGCRGSLSETILKKYQLREQVQAQHQTYALGIKEVWEVEESKHIPGYVLHTVGYPLDYRTYGGTFLYHMDNRQVAIGLVVALDYKNPYLSPYEEYQRFKQHPSIRPMLEGGKVIQYGARTLNEGGFQSIPKTAFPGGALLGDSAGFLNVPKIKGSHTALKSGMVAAEAAFEALGKSEQPSMEAYWTALQKSWVWQELKSVRNIRPAFHYGLLPGMTHAALDHYLLRGKIPFTLRHGPSDHKCTEPASKHRPISYAKPDGVISFDLLTSLYRSSTNHEHDQPPHLRLRDPQIPESVNLPKYAGPESRYCPARVYEYVTDENDKMKLNINAQNCLHCKACDIKDPTQNIQWTVPEGGGGPGYTVM</sequence>
<dbReference type="EnsemblPlants" id="Pp3c26_13090V3.5">
    <property type="protein sequence ID" value="Pp3c26_13090V3.5"/>
    <property type="gene ID" value="Pp3c26_13090"/>
</dbReference>
<evidence type="ECO:0000259" key="20">
    <source>
        <dbReference type="Pfam" id="PF21162"/>
    </source>
</evidence>
<keyword evidence="15" id="KW-0496">Mitochondrion</keyword>
<evidence type="ECO:0000313" key="23">
    <source>
        <dbReference type="Proteomes" id="UP000006727"/>
    </source>
</evidence>
<evidence type="ECO:0000256" key="15">
    <source>
        <dbReference type="ARBA" id="ARBA00023128"/>
    </source>
</evidence>
<keyword evidence="9" id="KW-0809">Transit peptide</keyword>
<evidence type="ECO:0000256" key="4">
    <source>
        <dbReference type="ARBA" id="ARBA00022448"/>
    </source>
</evidence>
<evidence type="ECO:0000256" key="5">
    <source>
        <dbReference type="ARBA" id="ARBA00022630"/>
    </source>
</evidence>
<keyword evidence="10 18" id="KW-0249">Electron transport</keyword>
<dbReference type="GO" id="GO:0022900">
    <property type="term" value="P:electron transport chain"/>
    <property type="evidence" value="ECO:0000318"/>
    <property type="project" value="GO_Central"/>
</dbReference>
<dbReference type="SUPFAM" id="SSF54373">
    <property type="entry name" value="FAD-linked reductases, C-terminal domain"/>
    <property type="match status" value="1"/>
</dbReference>
<dbReference type="GO" id="GO:0004174">
    <property type="term" value="F:electron-transferring-flavoprotein dehydrogenase activity"/>
    <property type="evidence" value="ECO:0000318"/>
    <property type="project" value="GO_Central"/>
</dbReference>
<dbReference type="GO" id="GO:0046872">
    <property type="term" value="F:metal ion binding"/>
    <property type="evidence" value="ECO:0007669"/>
    <property type="project" value="UniProtKB-KW"/>
</dbReference>
<reference evidence="21 23" key="1">
    <citation type="journal article" date="2008" name="Science">
        <title>The Physcomitrella genome reveals evolutionary insights into the conquest of land by plants.</title>
        <authorList>
            <person name="Rensing S."/>
            <person name="Lang D."/>
            <person name="Zimmer A."/>
            <person name="Terry A."/>
            <person name="Salamov A."/>
            <person name="Shapiro H."/>
            <person name="Nishiyama T."/>
            <person name="Perroud P.-F."/>
            <person name="Lindquist E."/>
            <person name="Kamisugi Y."/>
            <person name="Tanahashi T."/>
            <person name="Sakakibara K."/>
            <person name="Fujita T."/>
            <person name="Oishi K."/>
            <person name="Shin-I T."/>
            <person name="Kuroki Y."/>
            <person name="Toyoda A."/>
            <person name="Suzuki Y."/>
            <person name="Hashimoto A."/>
            <person name="Yamaguchi K."/>
            <person name="Sugano A."/>
            <person name="Kohara Y."/>
            <person name="Fujiyama A."/>
            <person name="Anterola A."/>
            <person name="Aoki S."/>
            <person name="Ashton N."/>
            <person name="Barbazuk W.B."/>
            <person name="Barker E."/>
            <person name="Bennetzen J."/>
            <person name="Bezanilla M."/>
            <person name="Blankenship R."/>
            <person name="Cho S.H."/>
            <person name="Dutcher S."/>
            <person name="Estelle M."/>
            <person name="Fawcett J.A."/>
            <person name="Gundlach H."/>
            <person name="Hanada K."/>
            <person name="Heyl A."/>
            <person name="Hicks K.A."/>
            <person name="Hugh J."/>
            <person name="Lohr M."/>
            <person name="Mayer K."/>
            <person name="Melkozernov A."/>
            <person name="Murata T."/>
            <person name="Nelson D."/>
            <person name="Pils B."/>
            <person name="Prigge M."/>
            <person name="Reiss B."/>
            <person name="Renner T."/>
            <person name="Rombauts S."/>
            <person name="Rushton P."/>
            <person name="Sanderfoot A."/>
            <person name="Schween G."/>
            <person name="Shiu S.-H."/>
            <person name="Stueber K."/>
            <person name="Theodoulou F.L."/>
            <person name="Tu H."/>
            <person name="Van de Peer Y."/>
            <person name="Verrier P.J."/>
            <person name="Waters E."/>
            <person name="Wood A."/>
            <person name="Yang L."/>
            <person name="Cove D."/>
            <person name="Cuming A."/>
            <person name="Hasebe M."/>
            <person name="Lucas S."/>
            <person name="Mishler D.B."/>
            <person name="Reski R."/>
            <person name="Grigoriev I."/>
            <person name="Quatrano R.S."/>
            <person name="Boore J.L."/>
        </authorList>
    </citation>
    <scope>NUCLEOTIDE SEQUENCE [LARGE SCALE GENOMIC DNA]</scope>
    <source>
        <strain evidence="22 23">cv. Gransden 2004</strain>
    </source>
</reference>
<organism evidence="21">
    <name type="scientific">Physcomitrium patens</name>
    <name type="common">Spreading-leaved earth moss</name>
    <name type="synonym">Physcomitrella patens</name>
    <dbReference type="NCBI Taxonomy" id="3218"/>
    <lineage>
        <taxon>Eukaryota</taxon>
        <taxon>Viridiplantae</taxon>
        <taxon>Streptophyta</taxon>
        <taxon>Embryophyta</taxon>
        <taxon>Bryophyta</taxon>
        <taxon>Bryophytina</taxon>
        <taxon>Bryopsida</taxon>
        <taxon>Funariidae</taxon>
        <taxon>Funariales</taxon>
        <taxon>Funariaceae</taxon>
        <taxon>Physcomitrium</taxon>
    </lineage>
</organism>
<evidence type="ECO:0000256" key="16">
    <source>
        <dbReference type="ARBA" id="ARBA00023136"/>
    </source>
</evidence>
<evidence type="ECO:0000256" key="3">
    <source>
        <dbReference type="ARBA" id="ARBA00006796"/>
    </source>
</evidence>
<dbReference type="InterPro" id="IPR007859">
    <property type="entry name" value="ETF-QO/FixX_C"/>
</dbReference>
<dbReference type="OrthoDB" id="437331at2759"/>
<dbReference type="KEGG" id="ppp:112278063"/>
<evidence type="ECO:0000259" key="19">
    <source>
        <dbReference type="Pfam" id="PF05187"/>
    </source>
</evidence>
<dbReference type="RefSeq" id="XP_024366857.1">
    <property type="nucleotide sequence ID" value="XM_024511089.2"/>
</dbReference>
<dbReference type="RefSeq" id="XP_024366859.1">
    <property type="nucleotide sequence ID" value="XM_024511091.2"/>
</dbReference>
<protein>
    <recommendedName>
        <fullName evidence="18">Electron transfer flavoprotein-ubiquinone oxidoreductase</fullName>
        <shortName evidence="18">ETF-QO</shortName>
        <ecNumber evidence="18">1.5.5.1</ecNumber>
    </recommendedName>
</protein>
<dbReference type="RefSeq" id="XP_024366860.1">
    <property type="nucleotide sequence ID" value="XM_024511092.2"/>
</dbReference>
<dbReference type="Gene3D" id="3.30.9.90">
    <property type="match status" value="1"/>
</dbReference>
<evidence type="ECO:0000256" key="11">
    <source>
        <dbReference type="ARBA" id="ARBA00023002"/>
    </source>
</evidence>
<evidence type="ECO:0000256" key="10">
    <source>
        <dbReference type="ARBA" id="ARBA00022982"/>
    </source>
</evidence>
<proteinExistence type="inferred from homology"/>
<evidence type="ECO:0000313" key="21">
    <source>
        <dbReference type="EMBL" id="PNR27107.1"/>
    </source>
</evidence>
<dbReference type="EnsemblPlants" id="Pp3c26_13090V3.3">
    <property type="protein sequence ID" value="Pp3c26_13090V3.3"/>
    <property type="gene ID" value="Pp3c26_13090"/>
</dbReference>
<comment type="cofactor">
    <cofactor evidence="1 18">
        <name>FAD</name>
        <dbReference type="ChEBI" id="CHEBI:57692"/>
    </cofactor>
</comment>
<dbReference type="Gene3D" id="3.50.50.60">
    <property type="entry name" value="FAD/NAD(P)-binding domain"/>
    <property type="match status" value="1"/>
</dbReference>
<comment type="function">
    <text evidence="18">Accepts electrons from ETF and reduces ubiquinone.</text>
</comment>
<dbReference type="EnsemblPlants" id="Pp3c26_13090V3.4">
    <property type="protein sequence ID" value="Pp3c26_13090V3.4"/>
    <property type="gene ID" value="Pp3c26_13090"/>
</dbReference>